<sequence length="394" mass="44175">MYIIYFMLVLVTSVCGQKEGDTCTDQYTTAAGICKPVEVCETAKQDLQESGIQPTFCSPTVSGNAVVCCRDGLKIFDTPATARTRDFPSWGFEEGKRISEKKCEEYSRGVVKRVDYLLLLVKPEIFSISVDKCDNRPVSLPAQIAELGEFPHMVALGWKDLTKKYKFKCGGSLISERFVLTVAQCSRVIPTKEDPPDSDQPVVVRLGDLNLDDSVKDGVTPVDVPIRHFHTHPDYRPPKRYNDIGLVELERDVEFNSYIRPACLWTSPDLSGYDKVITTGWSLINNNKTDHEKYLQKASINLIENNYCNSFITSKRMGLNDSQMCAGELNQEWDSCLNESGSPLQVASKENLCIFYVLGITSFGKPCAKYTSPAVFTRVSSYLDWIEGIVWLGK</sequence>
<proteinExistence type="inferred from homology"/>
<dbReference type="InterPro" id="IPR051333">
    <property type="entry name" value="CLIP_Serine_Protease"/>
</dbReference>
<dbReference type="PANTHER" id="PTHR24260:SF147">
    <property type="entry name" value="EG:BACR7A4.3 PROTEIN-RELATED"/>
    <property type="match status" value="1"/>
</dbReference>
<reference evidence="7 8" key="1">
    <citation type="submission" date="2020-04" db="EMBL/GenBank/DDBJ databases">
        <authorList>
            <person name="Wallbank WR R."/>
            <person name="Pardo Diaz C."/>
            <person name="Kozak K."/>
            <person name="Martin S."/>
            <person name="Jiggins C."/>
            <person name="Moest M."/>
            <person name="Warren A I."/>
            <person name="Byers J.R.P. K."/>
            <person name="Montejo-Kovacevich G."/>
            <person name="Yen C E."/>
        </authorList>
    </citation>
    <scope>NUCLEOTIDE SEQUENCE [LARGE SCALE GENOMIC DNA]</scope>
</reference>
<evidence type="ECO:0000256" key="5">
    <source>
        <dbReference type="SAM" id="SignalP"/>
    </source>
</evidence>
<evidence type="ECO:0000256" key="1">
    <source>
        <dbReference type="ARBA" id="ARBA00022729"/>
    </source>
</evidence>
<feature type="signal peptide" evidence="5">
    <location>
        <begin position="1"/>
        <end position="16"/>
    </location>
</feature>
<accession>A0A8S1B2X5</accession>
<dbReference type="OrthoDB" id="6380398at2759"/>
<dbReference type="InterPro" id="IPR001254">
    <property type="entry name" value="Trypsin_dom"/>
</dbReference>
<dbReference type="InterPro" id="IPR009003">
    <property type="entry name" value="Peptidase_S1_PA"/>
</dbReference>
<comment type="similarity">
    <text evidence="4">Belongs to the peptidase S1 family. CLIP subfamily.</text>
</comment>
<dbReference type="PROSITE" id="PS50240">
    <property type="entry name" value="TRYPSIN_DOM"/>
    <property type="match status" value="1"/>
</dbReference>
<dbReference type="PANTHER" id="PTHR24260">
    <property type="match status" value="1"/>
</dbReference>
<dbReference type="Gene3D" id="2.40.10.10">
    <property type="entry name" value="Trypsin-like serine proteases"/>
    <property type="match status" value="1"/>
</dbReference>
<dbReference type="InterPro" id="IPR043504">
    <property type="entry name" value="Peptidase_S1_PA_chymotrypsin"/>
</dbReference>
<dbReference type="EMBL" id="CADEBC010000557">
    <property type="protein sequence ID" value="CAB3252650.1"/>
    <property type="molecule type" value="Genomic_DNA"/>
</dbReference>
<feature type="domain" description="Peptidase S1" evidence="6">
    <location>
        <begin position="139"/>
        <end position="391"/>
    </location>
</feature>
<dbReference type="GO" id="GO:0004252">
    <property type="term" value="F:serine-type endopeptidase activity"/>
    <property type="evidence" value="ECO:0007669"/>
    <property type="project" value="InterPro"/>
</dbReference>
<dbReference type="GO" id="GO:0006508">
    <property type="term" value="P:proteolysis"/>
    <property type="evidence" value="ECO:0007669"/>
    <property type="project" value="InterPro"/>
</dbReference>
<evidence type="ECO:0000259" key="6">
    <source>
        <dbReference type="PROSITE" id="PS50240"/>
    </source>
</evidence>
<evidence type="ECO:0000313" key="7">
    <source>
        <dbReference type="EMBL" id="CAB3252650.1"/>
    </source>
</evidence>
<name>A0A8S1B2X5_ARCPL</name>
<keyword evidence="1 5" id="KW-0732">Signal</keyword>
<feature type="chain" id="PRO_5035836989" description="Peptidase S1 domain-containing protein" evidence="5">
    <location>
        <begin position="17"/>
        <end position="394"/>
    </location>
</feature>
<protein>
    <recommendedName>
        <fullName evidence="6">Peptidase S1 domain-containing protein</fullName>
    </recommendedName>
</protein>
<gene>
    <name evidence="7" type="ORF">APLA_LOCUS13626</name>
</gene>
<dbReference type="Pfam" id="PF00089">
    <property type="entry name" value="Trypsin"/>
    <property type="match status" value="1"/>
</dbReference>
<dbReference type="PRINTS" id="PR00722">
    <property type="entry name" value="CHYMOTRYPSIN"/>
</dbReference>
<dbReference type="SUPFAM" id="SSF50494">
    <property type="entry name" value="Trypsin-like serine proteases"/>
    <property type="match status" value="1"/>
</dbReference>
<evidence type="ECO:0000256" key="3">
    <source>
        <dbReference type="ARBA" id="ARBA00023180"/>
    </source>
</evidence>
<evidence type="ECO:0000313" key="8">
    <source>
        <dbReference type="Proteomes" id="UP000494106"/>
    </source>
</evidence>
<evidence type="ECO:0000256" key="2">
    <source>
        <dbReference type="ARBA" id="ARBA00023157"/>
    </source>
</evidence>
<dbReference type="AlphaFoldDB" id="A0A8S1B2X5"/>
<organism evidence="7 8">
    <name type="scientific">Arctia plantaginis</name>
    <name type="common">Wood tiger moth</name>
    <name type="synonym">Phalaena plantaginis</name>
    <dbReference type="NCBI Taxonomy" id="874455"/>
    <lineage>
        <taxon>Eukaryota</taxon>
        <taxon>Metazoa</taxon>
        <taxon>Ecdysozoa</taxon>
        <taxon>Arthropoda</taxon>
        <taxon>Hexapoda</taxon>
        <taxon>Insecta</taxon>
        <taxon>Pterygota</taxon>
        <taxon>Neoptera</taxon>
        <taxon>Endopterygota</taxon>
        <taxon>Lepidoptera</taxon>
        <taxon>Glossata</taxon>
        <taxon>Ditrysia</taxon>
        <taxon>Noctuoidea</taxon>
        <taxon>Erebidae</taxon>
        <taxon>Arctiinae</taxon>
        <taxon>Arctia</taxon>
    </lineage>
</organism>
<keyword evidence="2" id="KW-1015">Disulfide bond</keyword>
<comment type="caution">
    <text evidence="7">The sequence shown here is derived from an EMBL/GenBank/DDBJ whole genome shotgun (WGS) entry which is preliminary data.</text>
</comment>
<dbReference type="Proteomes" id="UP000494106">
    <property type="component" value="Unassembled WGS sequence"/>
</dbReference>
<keyword evidence="3" id="KW-0325">Glycoprotein</keyword>
<dbReference type="FunFam" id="2.40.10.10:FF:000028">
    <property type="entry name" value="Serine protease easter"/>
    <property type="match status" value="1"/>
</dbReference>
<dbReference type="InterPro" id="IPR001314">
    <property type="entry name" value="Peptidase_S1A"/>
</dbReference>
<dbReference type="CDD" id="cd00190">
    <property type="entry name" value="Tryp_SPc"/>
    <property type="match status" value="1"/>
</dbReference>
<evidence type="ECO:0000256" key="4">
    <source>
        <dbReference type="ARBA" id="ARBA00024195"/>
    </source>
</evidence>
<dbReference type="SMART" id="SM00020">
    <property type="entry name" value="Tryp_SPc"/>
    <property type="match status" value="1"/>
</dbReference>
<keyword evidence="8" id="KW-1185">Reference proteome</keyword>